<gene>
    <name evidence="1" type="ORF">A9Y76_10015</name>
</gene>
<organism evidence="1 2">
    <name type="scientific">Ralstonia insidiosa</name>
    <dbReference type="NCBI Taxonomy" id="190721"/>
    <lineage>
        <taxon>Bacteria</taxon>
        <taxon>Pseudomonadati</taxon>
        <taxon>Pseudomonadota</taxon>
        <taxon>Betaproteobacteria</taxon>
        <taxon>Burkholderiales</taxon>
        <taxon>Burkholderiaceae</taxon>
        <taxon>Ralstonia</taxon>
    </lineage>
</organism>
<dbReference type="InterPro" id="IPR016181">
    <property type="entry name" value="Acyl_CoA_acyltransferase"/>
</dbReference>
<dbReference type="Gene3D" id="3.40.630.30">
    <property type="match status" value="1"/>
</dbReference>
<dbReference type="RefSeq" id="WP_064803926.1">
    <property type="nucleotide sequence ID" value="NZ_CP016022.1"/>
</dbReference>
<dbReference type="Proteomes" id="UP000078572">
    <property type="component" value="Chromosome 1"/>
</dbReference>
<sequence>MTSAHVLIRPEAPADTASIEVVTIAAFRDAEHTSHNEQDIVRALREAGALTVSLVAERDGAVVGHVAISPVLVADGTSGWFGLGPISVLQAEQGCGIGAGLTRAALDQLRTLGAAGCVVLGDPAYYGRFGFRAEPSLVFPGVPAEYFQALTFRGTLPNGIVTYHPGFYA</sequence>
<name>A0A191ZXH7_9RALS</name>
<dbReference type="AlphaFoldDB" id="A0A191ZXH7"/>
<dbReference type="InterPro" id="IPR000182">
    <property type="entry name" value="GNAT_dom"/>
</dbReference>
<dbReference type="STRING" id="190721.ACS15_2248"/>
<proteinExistence type="predicted"/>
<dbReference type="EMBL" id="CP016022">
    <property type="protein sequence ID" value="ANJ72782.1"/>
    <property type="molecule type" value="Genomic_DNA"/>
</dbReference>
<dbReference type="CDD" id="cd04301">
    <property type="entry name" value="NAT_SF"/>
    <property type="match status" value="1"/>
</dbReference>
<accession>A0A191ZXH7</accession>
<evidence type="ECO:0000313" key="1">
    <source>
        <dbReference type="EMBL" id="ANJ72782.1"/>
    </source>
</evidence>
<keyword evidence="1" id="KW-0808">Transferase</keyword>
<dbReference type="GO" id="GO:0016747">
    <property type="term" value="F:acyltransferase activity, transferring groups other than amino-acyl groups"/>
    <property type="evidence" value="ECO:0007669"/>
    <property type="project" value="InterPro"/>
</dbReference>
<dbReference type="Pfam" id="PF00583">
    <property type="entry name" value="Acetyltransf_1"/>
    <property type="match status" value="1"/>
</dbReference>
<dbReference type="OrthoDB" id="9797178at2"/>
<dbReference type="PROSITE" id="PS51186">
    <property type="entry name" value="GNAT"/>
    <property type="match status" value="1"/>
</dbReference>
<dbReference type="SUPFAM" id="SSF55729">
    <property type="entry name" value="Acyl-CoA N-acyltransferases (Nat)"/>
    <property type="match status" value="1"/>
</dbReference>
<evidence type="ECO:0000313" key="2">
    <source>
        <dbReference type="Proteomes" id="UP000078572"/>
    </source>
</evidence>
<dbReference type="GeneID" id="61526353"/>
<keyword evidence="2" id="KW-1185">Reference proteome</keyword>
<protein>
    <submittedName>
        <fullName evidence="1">GCN5 family acetyltransferase</fullName>
    </submittedName>
</protein>
<reference evidence="2" key="1">
    <citation type="submission" date="2016-06" db="EMBL/GenBank/DDBJ databases">
        <authorList>
            <person name="Xu Y."/>
            <person name="Nagy A."/>
            <person name="Yan X."/>
            <person name="Kim S.W."/>
            <person name="Haley B."/>
            <person name="Liu N.T."/>
            <person name="Nou X."/>
        </authorList>
    </citation>
    <scope>NUCLEOTIDE SEQUENCE [LARGE SCALE GENOMIC DNA]</scope>
    <source>
        <strain evidence="2">ATCC 49129</strain>
    </source>
</reference>